<dbReference type="GO" id="GO:0005509">
    <property type="term" value="F:calcium ion binding"/>
    <property type="evidence" value="ECO:0007669"/>
    <property type="project" value="InterPro"/>
</dbReference>
<dbReference type="EMBL" id="VRMN01000003">
    <property type="protein sequence ID" value="KAA8495639.1"/>
    <property type="molecule type" value="Genomic_DNA"/>
</dbReference>
<dbReference type="PANTHER" id="PTHR23048">
    <property type="entry name" value="MYOSIN LIGHT CHAIN 1, 3"/>
    <property type="match status" value="1"/>
</dbReference>
<dbReference type="AlphaFoldDB" id="A0A5J4YVV0"/>
<feature type="domain" description="EF-hand" evidence="3">
    <location>
        <begin position="28"/>
        <end position="63"/>
    </location>
</feature>
<dbReference type="OrthoDB" id="26525at2759"/>
<dbReference type="PANTHER" id="PTHR23048:SF59">
    <property type="entry name" value="EF-HAND SUPERFAMILY PROTEIN"/>
    <property type="match status" value="1"/>
</dbReference>
<dbReference type="InterPro" id="IPR018247">
    <property type="entry name" value="EF_Hand_1_Ca_BS"/>
</dbReference>
<dbReference type="PROSITE" id="PS00018">
    <property type="entry name" value="EF_HAND_1"/>
    <property type="match status" value="2"/>
</dbReference>
<keyword evidence="2" id="KW-0106">Calcium</keyword>
<dbReference type="CDD" id="cd00051">
    <property type="entry name" value="EFh"/>
    <property type="match status" value="2"/>
</dbReference>
<organism evidence="4 5">
    <name type="scientific">Porphyridium purpureum</name>
    <name type="common">Red alga</name>
    <name type="synonym">Porphyridium cruentum</name>
    <dbReference type="NCBI Taxonomy" id="35688"/>
    <lineage>
        <taxon>Eukaryota</taxon>
        <taxon>Rhodophyta</taxon>
        <taxon>Bangiophyceae</taxon>
        <taxon>Porphyridiales</taxon>
        <taxon>Porphyridiaceae</taxon>
        <taxon>Porphyridium</taxon>
    </lineage>
</organism>
<name>A0A5J4YVV0_PORPP</name>
<dbReference type="Pfam" id="PF13499">
    <property type="entry name" value="EF-hand_7"/>
    <property type="match status" value="1"/>
</dbReference>
<evidence type="ECO:0000313" key="4">
    <source>
        <dbReference type="EMBL" id="KAA8495639.1"/>
    </source>
</evidence>
<gene>
    <name evidence="4" type="ORF">FVE85_1794</name>
</gene>
<dbReference type="SMART" id="SM00054">
    <property type="entry name" value="EFh"/>
    <property type="match status" value="2"/>
</dbReference>
<dbReference type="OMA" id="MNDIDSH"/>
<protein>
    <submittedName>
        <fullName evidence="4">Calmodulin</fullName>
    </submittedName>
</protein>
<keyword evidence="5" id="KW-1185">Reference proteome</keyword>
<dbReference type="InterPro" id="IPR002048">
    <property type="entry name" value="EF_hand_dom"/>
</dbReference>
<dbReference type="FunFam" id="1.10.238.10:FF:000178">
    <property type="entry name" value="Calmodulin-2 A"/>
    <property type="match status" value="1"/>
</dbReference>
<dbReference type="InterPro" id="IPR050230">
    <property type="entry name" value="CALM/Myosin/TropC-like"/>
</dbReference>
<accession>A0A5J4YVV0</accession>
<sequence length="186" mass="20942">MVSTCGSRRENGRWNWRLAGCIASMDEETLKNFKLAFRAFDPDDSGSIDAKELGVIFHAMGEKISDNELRAIVQEAQHDGDSLPQGEKRDSLVEPSLDFAQFLKVMAKYFDRESFAIDDKELFEVFDRDGSGDVSKAELFAVLRGIGADVSLEETEIMMLEADPKTKVIDFPTFSRILDKIRSMES</sequence>
<dbReference type="SUPFAM" id="SSF47473">
    <property type="entry name" value="EF-hand"/>
    <property type="match status" value="1"/>
</dbReference>
<feature type="domain" description="EF-hand" evidence="3">
    <location>
        <begin position="120"/>
        <end position="149"/>
    </location>
</feature>
<dbReference type="GO" id="GO:0016460">
    <property type="term" value="C:myosin II complex"/>
    <property type="evidence" value="ECO:0007669"/>
    <property type="project" value="TreeGrafter"/>
</dbReference>
<reference evidence="5" key="1">
    <citation type="journal article" date="2019" name="Nat. Commun.">
        <title>Expansion of phycobilisome linker gene families in mesophilic red algae.</title>
        <authorList>
            <person name="Lee J."/>
            <person name="Kim D."/>
            <person name="Bhattacharya D."/>
            <person name="Yoon H.S."/>
        </authorList>
    </citation>
    <scope>NUCLEOTIDE SEQUENCE [LARGE SCALE GENOMIC DNA]</scope>
    <source>
        <strain evidence="5">CCMP 1328</strain>
    </source>
</reference>
<evidence type="ECO:0000256" key="1">
    <source>
        <dbReference type="ARBA" id="ARBA00022737"/>
    </source>
</evidence>
<evidence type="ECO:0000256" key="2">
    <source>
        <dbReference type="ARBA" id="ARBA00022837"/>
    </source>
</evidence>
<keyword evidence="1" id="KW-0677">Repeat</keyword>
<dbReference type="InterPro" id="IPR011992">
    <property type="entry name" value="EF-hand-dom_pair"/>
</dbReference>
<dbReference type="PROSITE" id="PS50222">
    <property type="entry name" value="EF_HAND_2"/>
    <property type="match status" value="2"/>
</dbReference>
<evidence type="ECO:0000259" key="3">
    <source>
        <dbReference type="PROSITE" id="PS50222"/>
    </source>
</evidence>
<proteinExistence type="predicted"/>
<dbReference type="Proteomes" id="UP000324585">
    <property type="component" value="Unassembled WGS sequence"/>
</dbReference>
<comment type="caution">
    <text evidence="4">The sequence shown here is derived from an EMBL/GenBank/DDBJ whole genome shotgun (WGS) entry which is preliminary data.</text>
</comment>
<evidence type="ECO:0000313" key="5">
    <source>
        <dbReference type="Proteomes" id="UP000324585"/>
    </source>
</evidence>
<dbReference type="Gene3D" id="1.10.238.10">
    <property type="entry name" value="EF-hand"/>
    <property type="match status" value="2"/>
</dbReference>
<dbReference type="Pfam" id="PF13405">
    <property type="entry name" value="EF-hand_6"/>
    <property type="match status" value="1"/>
</dbReference>